<gene>
    <name evidence="7" type="ORF">IFM89_003694</name>
</gene>
<comment type="caution">
    <text evidence="7">The sequence shown here is derived from an EMBL/GenBank/DDBJ whole genome shotgun (WGS) entry which is preliminary data.</text>
</comment>
<dbReference type="InterPro" id="IPR003097">
    <property type="entry name" value="CysJ-like_FAD-binding"/>
</dbReference>
<dbReference type="GO" id="GO:0010181">
    <property type="term" value="F:FMN binding"/>
    <property type="evidence" value="ECO:0007669"/>
    <property type="project" value="TreeGrafter"/>
</dbReference>
<feature type="chain" id="PRO_5032879274" description="Sulfite reductase [NADPH] flavoprotein alpha-component-like FAD-binding domain-containing protein" evidence="5">
    <location>
        <begin position="21"/>
        <end position="223"/>
    </location>
</feature>
<dbReference type="PANTHER" id="PTHR19384:SF17">
    <property type="entry name" value="NADPH--CYTOCHROME P450 REDUCTASE"/>
    <property type="match status" value="1"/>
</dbReference>
<feature type="signal peptide" evidence="5">
    <location>
        <begin position="1"/>
        <end position="20"/>
    </location>
</feature>
<evidence type="ECO:0000259" key="6">
    <source>
        <dbReference type="Pfam" id="PF00667"/>
    </source>
</evidence>
<dbReference type="GO" id="GO:0050660">
    <property type="term" value="F:flavin adenine dinucleotide binding"/>
    <property type="evidence" value="ECO:0007669"/>
    <property type="project" value="TreeGrafter"/>
</dbReference>
<dbReference type="OrthoDB" id="1734869at2759"/>
<name>A0A835MBM7_9MAGN</name>
<protein>
    <recommendedName>
        <fullName evidence="6">Sulfite reductase [NADPH] flavoprotein alpha-component-like FAD-binding domain-containing protein</fullName>
    </recommendedName>
</protein>
<evidence type="ECO:0000313" key="8">
    <source>
        <dbReference type="Proteomes" id="UP000631114"/>
    </source>
</evidence>
<evidence type="ECO:0000256" key="5">
    <source>
        <dbReference type="SAM" id="SignalP"/>
    </source>
</evidence>
<dbReference type="SUPFAM" id="SSF63380">
    <property type="entry name" value="Riboflavin synthase domain-like"/>
    <property type="match status" value="1"/>
</dbReference>
<proteinExistence type="predicted"/>
<dbReference type="GO" id="GO:0003958">
    <property type="term" value="F:NADPH-hemoprotein reductase activity"/>
    <property type="evidence" value="ECO:0007669"/>
    <property type="project" value="TreeGrafter"/>
</dbReference>
<keyword evidence="5" id="KW-0732">Signal</keyword>
<dbReference type="Proteomes" id="UP000631114">
    <property type="component" value="Unassembled WGS sequence"/>
</dbReference>
<keyword evidence="4" id="KW-0560">Oxidoreductase</keyword>
<dbReference type="GO" id="GO:0005829">
    <property type="term" value="C:cytosol"/>
    <property type="evidence" value="ECO:0007669"/>
    <property type="project" value="TreeGrafter"/>
</dbReference>
<dbReference type="Pfam" id="PF00667">
    <property type="entry name" value="FAD_binding_1"/>
    <property type="match status" value="1"/>
</dbReference>
<dbReference type="InterPro" id="IPR017938">
    <property type="entry name" value="Riboflavin_synthase-like_b-brl"/>
</dbReference>
<sequence>MFLLIYIVMFYDMGSSSTYAYNTKEFGKTVSARNQFQALLNKAVCANLPDNLDGIPLSPINFLGFYHSPGSVHHFLIANGGKDLSDTDVYSIPPLAIDSEDAPYIRVRPLHGLFALVFISPHFRKDKDYSKSAELDNVFTLYSQSALLALAAHASDSSEAYRLRNLASPAGKDEYVHWIVASQRSLLEVMDEFPSAKSPLGVFFAVIAPRLQPRYYSISSSSR</sequence>
<feature type="domain" description="Sulfite reductase [NADPH] flavoprotein alpha-component-like FAD-binding" evidence="6">
    <location>
        <begin position="139"/>
        <end position="222"/>
    </location>
</feature>
<dbReference type="Gene3D" id="2.40.30.10">
    <property type="entry name" value="Translation factors"/>
    <property type="match status" value="1"/>
</dbReference>
<comment type="cofactor">
    <cofactor evidence="1">
        <name>FAD</name>
        <dbReference type="ChEBI" id="CHEBI:57692"/>
    </cofactor>
</comment>
<evidence type="ECO:0000256" key="2">
    <source>
        <dbReference type="ARBA" id="ARBA00022630"/>
    </source>
</evidence>
<accession>A0A835MBM7</accession>
<evidence type="ECO:0000256" key="3">
    <source>
        <dbReference type="ARBA" id="ARBA00022827"/>
    </source>
</evidence>
<evidence type="ECO:0000256" key="4">
    <source>
        <dbReference type="ARBA" id="ARBA00023002"/>
    </source>
</evidence>
<keyword evidence="8" id="KW-1185">Reference proteome</keyword>
<reference evidence="7 8" key="1">
    <citation type="submission" date="2020-10" db="EMBL/GenBank/DDBJ databases">
        <title>The Coptis chinensis genome and diversification of protoberbering-type alkaloids.</title>
        <authorList>
            <person name="Wang B."/>
            <person name="Shu S."/>
            <person name="Song C."/>
            <person name="Liu Y."/>
        </authorList>
    </citation>
    <scope>NUCLEOTIDE SEQUENCE [LARGE SCALE GENOMIC DNA]</scope>
    <source>
        <strain evidence="7">HL-2020</strain>
        <tissue evidence="7">Leaf</tissue>
    </source>
</reference>
<dbReference type="Gene3D" id="1.20.990.10">
    <property type="entry name" value="NADPH-cytochrome p450 Reductase, Chain A, domain 3"/>
    <property type="match status" value="1"/>
</dbReference>
<dbReference type="AlphaFoldDB" id="A0A835MBM7"/>
<dbReference type="EMBL" id="JADFTS010000001">
    <property type="protein sequence ID" value="KAF9623662.1"/>
    <property type="molecule type" value="Genomic_DNA"/>
</dbReference>
<dbReference type="InterPro" id="IPR023173">
    <property type="entry name" value="NADPH_Cyt_P450_Rdtase_alpha"/>
</dbReference>
<evidence type="ECO:0000313" key="7">
    <source>
        <dbReference type="EMBL" id="KAF9623662.1"/>
    </source>
</evidence>
<dbReference type="PANTHER" id="PTHR19384">
    <property type="entry name" value="NITRIC OXIDE SYNTHASE-RELATED"/>
    <property type="match status" value="1"/>
</dbReference>
<evidence type="ECO:0000256" key="1">
    <source>
        <dbReference type="ARBA" id="ARBA00001974"/>
    </source>
</evidence>
<keyword evidence="2" id="KW-0285">Flavoprotein</keyword>
<organism evidence="7 8">
    <name type="scientific">Coptis chinensis</name>
    <dbReference type="NCBI Taxonomy" id="261450"/>
    <lineage>
        <taxon>Eukaryota</taxon>
        <taxon>Viridiplantae</taxon>
        <taxon>Streptophyta</taxon>
        <taxon>Embryophyta</taxon>
        <taxon>Tracheophyta</taxon>
        <taxon>Spermatophyta</taxon>
        <taxon>Magnoliopsida</taxon>
        <taxon>Ranunculales</taxon>
        <taxon>Ranunculaceae</taxon>
        <taxon>Coptidoideae</taxon>
        <taxon>Coptis</taxon>
    </lineage>
</organism>
<keyword evidence="3" id="KW-0274">FAD</keyword>